<name>A0ABQ6JGL3_9ACTN</name>
<comment type="subcellular location">
    <subcellularLocation>
        <location evidence="1">Membrane</location>
        <topology evidence="1">Multi-pass membrane protein</topology>
    </subcellularLocation>
</comment>
<evidence type="ECO:0000256" key="3">
    <source>
        <dbReference type="ARBA" id="ARBA00022989"/>
    </source>
</evidence>
<feature type="transmembrane region" description="Helical" evidence="6">
    <location>
        <begin position="31"/>
        <end position="50"/>
    </location>
</feature>
<keyword evidence="2 6" id="KW-0812">Transmembrane</keyword>
<gene>
    <name evidence="7" type="ORF">GCM10025868_11760</name>
</gene>
<dbReference type="EMBL" id="BSUZ01000001">
    <property type="protein sequence ID" value="GMA85926.1"/>
    <property type="molecule type" value="Genomic_DNA"/>
</dbReference>
<feature type="compositionally biased region" description="Polar residues" evidence="5">
    <location>
        <begin position="1"/>
        <end position="20"/>
    </location>
</feature>
<accession>A0ABQ6JGL3</accession>
<evidence type="ECO:0000313" key="8">
    <source>
        <dbReference type="Proteomes" id="UP001157017"/>
    </source>
</evidence>
<evidence type="ECO:0008006" key="9">
    <source>
        <dbReference type="Google" id="ProtNLM"/>
    </source>
</evidence>
<reference evidence="8" key="1">
    <citation type="journal article" date="2019" name="Int. J. Syst. Evol. Microbiol.">
        <title>The Global Catalogue of Microorganisms (GCM) 10K type strain sequencing project: providing services to taxonomists for standard genome sequencing and annotation.</title>
        <authorList>
            <consortium name="The Broad Institute Genomics Platform"/>
            <consortium name="The Broad Institute Genome Sequencing Center for Infectious Disease"/>
            <person name="Wu L."/>
            <person name="Ma J."/>
        </authorList>
    </citation>
    <scope>NUCLEOTIDE SEQUENCE [LARGE SCALE GENOMIC DNA]</scope>
    <source>
        <strain evidence="8">NBRC 108730</strain>
    </source>
</reference>
<evidence type="ECO:0000256" key="4">
    <source>
        <dbReference type="ARBA" id="ARBA00023136"/>
    </source>
</evidence>
<keyword evidence="3 6" id="KW-1133">Transmembrane helix</keyword>
<dbReference type="Proteomes" id="UP001157017">
    <property type="component" value="Unassembled WGS sequence"/>
</dbReference>
<protein>
    <recommendedName>
        <fullName evidence="9">ABC transmembrane type-1 domain-containing protein</fullName>
    </recommendedName>
</protein>
<evidence type="ECO:0000256" key="5">
    <source>
        <dbReference type="SAM" id="MobiDB-lite"/>
    </source>
</evidence>
<sequence length="94" mass="10008">MATATATTGRDTSAAPTANKRSGGAGRTLRYVGMILLALLFVSPLLFMLITSFKTRAEAAGVPPTWWPHPSPRRPTPRSWTPPARRCCAGSPTA</sequence>
<evidence type="ECO:0000256" key="1">
    <source>
        <dbReference type="ARBA" id="ARBA00004141"/>
    </source>
</evidence>
<feature type="region of interest" description="Disordered" evidence="5">
    <location>
        <begin position="61"/>
        <end position="94"/>
    </location>
</feature>
<comment type="caution">
    <text evidence="7">The sequence shown here is derived from an EMBL/GenBank/DDBJ whole genome shotgun (WGS) entry which is preliminary data.</text>
</comment>
<evidence type="ECO:0000313" key="7">
    <source>
        <dbReference type="EMBL" id="GMA85926.1"/>
    </source>
</evidence>
<feature type="region of interest" description="Disordered" evidence="5">
    <location>
        <begin position="1"/>
        <end position="25"/>
    </location>
</feature>
<keyword evidence="8" id="KW-1185">Reference proteome</keyword>
<dbReference type="InterPro" id="IPR035906">
    <property type="entry name" value="MetI-like_sf"/>
</dbReference>
<evidence type="ECO:0000256" key="2">
    <source>
        <dbReference type="ARBA" id="ARBA00022692"/>
    </source>
</evidence>
<proteinExistence type="predicted"/>
<keyword evidence="4 6" id="KW-0472">Membrane</keyword>
<evidence type="ECO:0000256" key="6">
    <source>
        <dbReference type="SAM" id="Phobius"/>
    </source>
</evidence>
<organism evidence="7 8">
    <name type="scientific">Angustibacter aerolatus</name>
    <dbReference type="NCBI Taxonomy" id="1162965"/>
    <lineage>
        <taxon>Bacteria</taxon>
        <taxon>Bacillati</taxon>
        <taxon>Actinomycetota</taxon>
        <taxon>Actinomycetes</taxon>
        <taxon>Kineosporiales</taxon>
        <taxon>Kineosporiaceae</taxon>
    </lineage>
</organism>
<dbReference type="SUPFAM" id="SSF161098">
    <property type="entry name" value="MetI-like"/>
    <property type="match status" value="1"/>
</dbReference>
<dbReference type="Gene3D" id="1.10.3720.10">
    <property type="entry name" value="MetI-like"/>
    <property type="match status" value="1"/>
</dbReference>